<dbReference type="InterPro" id="IPR051044">
    <property type="entry name" value="MAG_DAG_Lipase"/>
</dbReference>
<evidence type="ECO:0000313" key="3">
    <source>
        <dbReference type="Proteomes" id="UP001269144"/>
    </source>
</evidence>
<dbReference type="RefSeq" id="WP_311160661.1">
    <property type="nucleotide sequence ID" value="NZ_JAVQLW010000001.1"/>
</dbReference>
<dbReference type="Proteomes" id="UP001269144">
    <property type="component" value="Unassembled WGS sequence"/>
</dbReference>
<keyword evidence="2" id="KW-0378">Hydrolase</keyword>
<dbReference type="PANTHER" id="PTHR11614">
    <property type="entry name" value="PHOSPHOLIPASE-RELATED"/>
    <property type="match status" value="1"/>
</dbReference>
<feature type="domain" description="Serine aminopeptidase S33" evidence="1">
    <location>
        <begin position="40"/>
        <end position="294"/>
    </location>
</feature>
<evidence type="ECO:0000259" key="1">
    <source>
        <dbReference type="Pfam" id="PF12146"/>
    </source>
</evidence>
<dbReference type="Gene3D" id="3.40.50.1820">
    <property type="entry name" value="alpha/beta hydrolase"/>
    <property type="match status" value="1"/>
</dbReference>
<name>A0ABU2HUN4_9RHOB</name>
<comment type="caution">
    <text evidence="2">The sequence shown here is derived from an EMBL/GenBank/DDBJ whole genome shotgun (WGS) entry which is preliminary data.</text>
</comment>
<dbReference type="Pfam" id="PF12146">
    <property type="entry name" value="Hydrolase_4"/>
    <property type="match status" value="1"/>
</dbReference>
<dbReference type="InterPro" id="IPR029058">
    <property type="entry name" value="AB_hydrolase_fold"/>
</dbReference>
<dbReference type="SUPFAM" id="SSF53474">
    <property type="entry name" value="alpha/beta-Hydrolases"/>
    <property type="match status" value="1"/>
</dbReference>
<dbReference type="InterPro" id="IPR000073">
    <property type="entry name" value="AB_hydrolase_1"/>
</dbReference>
<dbReference type="GO" id="GO:0016787">
    <property type="term" value="F:hydrolase activity"/>
    <property type="evidence" value="ECO:0007669"/>
    <property type="project" value="UniProtKB-KW"/>
</dbReference>
<dbReference type="EMBL" id="JAVQLW010000001">
    <property type="protein sequence ID" value="MDS9468452.1"/>
    <property type="molecule type" value="Genomic_DNA"/>
</dbReference>
<protein>
    <submittedName>
        <fullName evidence="2">Alpha/beta fold hydrolase</fullName>
    </submittedName>
</protein>
<organism evidence="2 3">
    <name type="scientific">Paracoccus aurantius</name>
    <dbReference type="NCBI Taxonomy" id="3073814"/>
    <lineage>
        <taxon>Bacteria</taxon>
        <taxon>Pseudomonadati</taxon>
        <taxon>Pseudomonadota</taxon>
        <taxon>Alphaproteobacteria</taxon>
        <taxon>Rhodobacterales</taxon>
        <taxon>Paracoccaceae</taxon>
        <taxon>Paracoccus</taxon>
    </lineage>
</organism>
<keyword evidence="3" id="KW-1185">Reference proteome</keyword>
<dbReference type="InterPro" id="IPR022742">
    <property type="entry name" value="Hydrolase_4"/>
</dbReference>
<proteinExistence type="predicted"/>
<reference evidence="3" key="1">
    <citation type="submission" date="2023-07" db="EMBL/GenBank/DDBJ databases">
        <title>Paracoccus sp. MBLB3053 whole genome sequence.</title>
        <authorList>
            <person name="Hwang C.Y."/>
            <person name="Cho E.-S."/>
            <person name="Seo M.-J."/>
        </authorList>
    </citation>
    <scope>NUCLEOTIDE SEQUENCE [LARGE SCALE GENOMIC DNA]</scope>
    <source>
        <strain evidence="3">MBLB3053</strain>
    </source>
</reference>
<evidence type="ECO:0000313" key="2">
    <source>
        <dbReference type="EMBL" id="MDS9468452.1"/>
    </source>
</evidence>
<sequence>MTPAPFNTLLQDPPPKADAFWMRAEDGVRLRAAHWAGDRSTGTVLLFPGRTEYLEKYNSLALDLNAAGLDVLSLDWRGQGLSDRLLSDPRPGHVAGFADYRRDVVELVVTADELDLPRPWHLLAHSMGGAIGLAALDAGLPVQSAVFSAPMWGLDLSRPVRLLAHLITGAAERLGLGHYPAWGSGGYEPFVLNQPFRGNLLTTDGARWGRLIAELASWPEIGIGGVSNHWLREALAECRRLGALSAPAQPTLVALGSEERIVSPDAIRSRLDSWPQAKLMLLPGARHEPLMERESIREPLVEAVIAHFLAPREAV</sequence>
<accession>A0ABU2HUN4</accession>
<gene>
    <name evidence="2" type="ORF">RGQ15_12825</name>
</gene>
<dbReference type="PRINTS" id="PR00111">
    <property type="entry name" value="ABHYDROLASE"/>
</dbReference>